<sequence>MNPVIAFRSGNPSADWLCSEIDERDSSEIVIDSYGYSFKYLALKTLRSNEEDPILPASVHCEPLP</sequence>
<evidence type="ECO:0000313" key="2">
    <source>
        <dbReference type="Proteomes" id="UP000032360"/>
    </source>
</evidence>
<dbReference type="STRING" id="1280514.AXFE_14300"/>
<dbReference type="EMBL" id="JXYS01000031">
    <property type="protein sequence ID" value="KJF17722.1"/>
    <property type="molecule type" value="Genomic_DNA"/>
</dbReference>
<gene>
    <name evidence="1" type="ORF">AXFE_14300</name>
</gene>
<dbReference type="AlphaFoldDB" id="A0A0D8HIW0"/>
<name>A0A0D8HIW0_9ACTN</name>
<dbReference type="Proteomes" id="UP000032360">
    <property type="component" value="Unassembled WGS sequence"/>
</dbReference>
<reference evidence="1 2" key="1">
    <citation type="submission" date="2015-01" db="EMBL/GenBank/DDBJ databases">
        <title>Draft genome of the acidophilic iron oxidizer Acidithrix ferrooxidans strain Py-F3.</title>
        <authorList>
            <person name="Poehlein A."/>
            <person name="Eisen S."/>
            <person name="Schloemann M."/>
            <person name="Johnson B.D."/>
            <person name="Daniel R."/>
            <person name="Muehling M."/>
        </authorList>
    </citation>
    <scope>NUCLEOTIDE SEQUENCE [LARGE SCALE GENOMIC DNA]</scope>
    <source>
        <strain evidence="1 2">Py-F3</strain>
    </source>
</reference>
<evidence type="ECO:0000313" key="1">
    <source>
        <dbReference type="EMBL" id="KJF17722.1"/>
    </source>
</evidence>
<organism evidence="1 2">
    <name type="scientific">Acidithrix ferrooxidans</name>
    <dbReference type="NCBI Taxonomy" id="1280514"/>
    <lineage>
        <taxon>Bacteria</taxon>
        <taxon>Bacillati</taxon>
        <taxon>Actinomycetota</taxon>
        <taxon>Acidimicrobiia</taxon>
        <taxon>Acidimicrobiales</taxon>
        <taxon>Acidimicrobiaceae</taxon>
        <taxon>Acidithrix</taxon>
    </lineage>
</organism>
<protein>
    <submittedName>
        <fullName evidence="1">Uncharacterized protein</fullName>
    </submittedName>
</protein>
<keyword evidence="2" id="KW-1185">Reference proteome</keyword>
<proteinExistence type="predicted"/>
<accession>A0A0D8HIW0</accession>
<comment type="caution">
    <text evidence="1">The sequence shown here is derived from an EMBL/GenBank/DDBJ whole genome shotgun (WGS) entry which is preliminary data.</text>
</comment>